<proteinExistence type="predicted"/>
<feature type="non-terminal residue" evidence="8">
    <location>
        <position position="174"/>
    </location>
</feature>
<evidence type="ECO:0000256" key="1">
    <source>
        <dbReference type="ARBA" id="ARBA00004141"/>
    </source>
</evidence>
<evidence type="ECO:0000259" key="7">
    <source>
        <dbReference type="Pfam" id="PF03600"/>
    </source>
</evidence>
<organism evidence="8">
    <name type="scientific">marine metagenome</name>
    <dbReference type="NCBI Taxonomy" id="408172"/>
    <lineage>
        <taxon>unclassified sequences</taxon>
        <taxon>metagenomes</taxon>
        <taxon>ecological metagenomes</taxon>
    </lineage>
</organism>
<evidence type="ECO:0000256" key="5">
    <source>
        <dbReference type="ARBA" id="ARBA00023136"/>
    </source>
</evidence>
<dbReference type="PANTHER" id="PTHR10283:SF82">
    <property type="entry name" value="SOLUTE CARRIER FAMILY 13 MEMBER 2"/>
    <property type="match status" value="1"/>
</dbReference>
<dbReference type="PANTHER" id="PTHR10283">
    <property type="entry name" value="SOLUTE CARRIER FAMILY 13 MEMBER"/>
    <property type="match status" value="1"/>
</dbReference>
<accession>A0A381ZJU9</accession>
<feature type="transmembrane region" description="Helical" evidence="6">
    <location>
        <begin position="12"/>
        <end position="28"/>
    </location>
</feature>
<dbReference type="Pfam" id="PF03600">
    <property type="entry name" value="CitMHS"/>
    <property type="match status" value="1"/>
</dbReference>
<feature type="transmembrane region" description="Helical" evidence="6">
    <location>
        <begin position="40"/>
        <end position="69"/>
    </location>
</feature>
<evidence type="ECO:0000313" key="8">
    <source>
        <dbReference type="EMBL" id="SVA89546.1"/>
    </source>
</evidence>
<dbReference type="InterPro" id="IPR004680">
    <property type="entry name" value="Cit_transptr-like_dom"/>
</dbReference>
<comment type="subcellular location">
    <subcellularLocation>
        <location evidence="1">Membrane</location>
        <topology evidence="1">Multi-pass membrane protein</topology>
    </subcellularLocation>
</comment>
<keyword evidence="5 6" id="KW-0472">Membrane</keyword>
<feature type="domain" description="Citrate transporter-like" evidence="7">
    <location>
        <begin position="47"/>
        <end position="158"/>
    </location>
</feature>
<dbReference type="GO" id="GO:0005886">
    <property type="term" value="C:plasma membrane"/>
    <property type="evidence" value="ECO:0007669"/>
    <property type="project" value="TreeGrafter"/>
</dbReference>
<dbReference type="GO" id="GO:0022857">
    <property type="term" value="F:transmembrane transporter activity"/>
    <property type="evidence" value="ECO:0007669"/>
    <property type="project" value="TreeGrafter"/>
</dbReference>
<evidence type="ECO:0000256" key="2">
    <source>
        <dbReference type="ARBA" id="ARBA00022448"/>
    </source>
</evidence>
<gene>
    <name evidence="8" type="ORF">METZ01_LOCUS142400</name>
</gene>
<keyword evidence="2" id="KW-0813">Transport</keyword>
<evidence type="ECO:0000256" key="4">
    <source>
        <dbReference type="ARBA" id="ARBA00022989"/>
    </source>
</evidence>
<evidence type="ECO:0000256" key="6">
    <source>
        <dbReference type="SAM" id="Phobius"/>
    </source>
</evidence>
<feature type="transmembrane region" description="Helical" evidence="6">
    <location>
        <begin position="145"/>
        <end position="165"/>
    </location>
</feature>
<feature type="transmembrane region" description="Helical" evidence="6">
    <location>
        <begin position="81"/>
        <end position="100"/>
    </location>
</feature>
<dbReference type="EMBL" id="UINC01021619">
    <property type="protein sequence ID" value="SVA89546.1"/>
    <property type="molecule type" value="Genomic_DNA"/>
</dbReference>
<protein>
    <recommendedName>
        <fullName evidence="7">Citrate transporter-like domain-containing protein</fullName>
    </recommendedName>
</protein>
<dbReference type="AlphaFoldDB" id="A0A381ZJU9"/>
<evidence type="ECO:0000256" key="3">
    <source>
        <dbReference type="ARBA" id="ARBA00022692"/>
    </source>
</evidence>
<keyword evidence="4 6" id="KW-1133">Transmembrane helix</keyword>
<sequence>MASAKNTSQKVGLALGVFLFLAVSFMDLDPGNPVVTRMAAVAILMATWWITEAIPLFATALLPLVLFPLLGIEQSSVTAPIYFNDTIVLFLGGFMIALTMEKWNLHRRIAITIIRRIGGGPSRIVLGFMIASAFLSMWISNTATAIMMVPIGLAIILQMEGEFGVEDTRRFSVG</sequence>
<keyword evidence="3 6" id="KW-0812">Transmembrane</keyword>
<name>A0A381ZJU9_9ZZZZ</name>
<reference evidence="8" key="1">
    <citation type="submission" date="2018-05" db="EMBL/GenBank/DDBJ databases">
        <authorList>
            <person name="Lanie J.A."/>
            <person name="Ng W.-L."/>
            <person name="Kazmierczak K.M."/>
            <person name="Andrzejewski T.M."/>
            <person name="Davidsen T.M."/>
            <person name="Wayne K.J."/>
            <person name="Tettelin H."/>
            <person name="Glass J.I."/>
            <person name="Rusch D."/>
            <person name="Podicherti R."/>
            <person name="Tsui H.-C.T."/>
            <person name="Winkler M.E."/>
        </authorList>
    </citation>
    <scope>NUCLEOTIDE SEQUENCE</scope>
</reference>